<proteinExistence type="predicted"/>
<gene>
    <name evidence="1" type="ORF">BsIDN1_37070</name>
</gene>
<evidence type="ECO:0000313" key="2">
    <source>
        <dbReference type="Proteomes" id="UP000464658"/>
    </source>
</evidence>
<organism evidence="1 2">
    <name type="scientific">Bacillus safensis</name>
    <dbReference type="NCBI Taxonomy" id="561879"/>
    <lineage>
        <taxon>Bacteria</taxon>
        <taxon>Bacillati</taxon>
        <taxon>Bacillota</taxon>
        <taxon>Bacilli</taxon>
        <taxon>Bacillales</taxon>
        <taxon>Bacillaceae</taxon>
        <taxon>Bacillus</taxon>
    </lineage>
</organism>
<reference evidence="1 2" key="1">
    <citation type="submission" date="2019-12" db="EMBL/GenBank/DDBJ databases">
        <title>Full genome sequence of a Bacillus safensis strain isolated from commercially available natto in Indonesia.</title>
        <authorList>
            <person name="Yoshida M."/>
            <person name="Uomi M."/>
            <person name="Waturangi D."/>
            <person name="Ekaputri J.J."/>
            <person name="Setiamarga D.H.E."/>
        </authorList>
    </citation>
    <scope>NUCLEOTIDE SEQUENCE [LARGE SCALE GENOMIC DNA]</scope>
    <source>
        <strain evidence="1 2">IDN1</strain>
    </source>
</reference>
<dbReference type="EMBL" id="AP021906">
    <property type="protein sequence ID" value="BBP90089.1"/>
    <property type="molecule type" value="Genomic_DNA"/>
</dbReference>
<protein>
    <submittedName>
        <fullName evidence="1">Uncharacterized protein</fullName>
    </submittedName>
</protein>
<evidence type="ECO:0000313" key="1">
    <source>
        <dbReference type="EMBL" id="BBP90089.1"/>
    </source>
</evidence>
<sequence length="57" mass="6452">MGKKENSVVTSEQIQKIASVVKLAEDIRTYGHLNASVNPLRKEKELQELFPLKRSTV</sequence>
<dbReference type="Proteomes" id="UP000464658">
    <property type="component" value="Chromosome"/>
</dbReference>
<accession>A0A5S9MDR5</accession>
<dbReference type="AlphaFoldDB" id="A0A5S9MDR5"/>
<name>A0A5S9MDR5_BACIA</name>